<evidence type="ECO:0008006" key="3">
    <source>
        <dbReference type="Google" id="ProtNLM"/>
    </source>
</evidence>
<protein>
    <recommendedName>
        <fullName evidence="3">DUF2064 domain-containing protein</fullName>
    </recommendedName>
</protein>
<dbReference type="InterPro" id="IPR029044">
    <property type="entry name" value="Nucleotide-diphossugar_trans"/>
</dbReference>
<dbReference type="Proteomes" id="UP000198820">
    <property type="component" value="Unassembled WGS sequence"/>
</dbReference>
<gene>
    <name evidence="1" type="ORF">SAMN05421540_10928</name>
</gene>
<dbReference type="RefSeq" id="WP_093244857.1">
    <property type="nucleotide sequence ID" value="NZ_FNQF01000009.1"/>
</dbReference>
<dbReference type="SUPFAM" id="SSF53448">
    <property type="entry name" value="Nucleotide-diphospho-sugar transferases"/>
    <property type="match status" value="1"/>
</dbReference>
<evidence type="ECO:0000313" key="1">
    <source>
        <dbReference type="EMBL" id="SEA65175.1"/>
    </source>
</evidence>
<reference evidence="1 2" key="1">
    <citation type="submission" date="2016-10" db="EMBL/GenBank/DDBJ databases">
        <authorList>
            <person name="de Groot N.N."/>
        </authorList>
    </citation>
    <scope>NUCLEOTIDE SEQUENCE [LARGE SCALE GENOMIC DNA]</scope>
    <source>
        <strain evidence="1 2">DSM 23581</strain>
    </source>
</reference>
<evidence type="ECO:0000313" key="2">
    <source>
        <dbReference type="Proteomes" id="UP000198820"/>
    </source>
</evidence>
<sequence>MLSNTAILFFYQNPEFEKKNLGVKRQQFFHYQNNRILKELKKSGFKFFCYDESKQRGQTFAERYLNAIDDVFKLGYKKVISIGNDSPHLNTNHLNQAALDLQKKDMCFGPSYDGGFYLWGLNHSCFDKEAFSQLNWQSSTILDEINNIAVIHKQSYSLLEKLIDIDTQADVDLILTSEKKLSTLITFLLSAMLSVNRLAQDCHNSRLLKSNTPIYYNKGSPLDVVFQ</sequence>
<organism evidence="1 2">
    <name type="scientific">Psychroflexus halocasei</name>
    <dbReference type="NCBI Taxonomy" id="908615"/>
    <lineage>
        <taxon>Bacteria</taxon>
        <taxon>Pseudomonadati</taxon>
        <taxon>Bacteroidota</taxon>
        <taxon>Flavobacteriia</taxon>
        <taxon>Flavobacteriales</taxon>
        <taxon>Flavobacteriaceae</taxon>
        <taxon>Psychroflexus</taxon>
    </lineage>
</organism>
<keyword evidence="2" id="KW-1185">Reference proteome</keyword>
<dbReference type="AlphaFoldDB" id="A0A1H4CXI3"/>
<dbReference type="PANTHER" id="PTHR36529:SF1">
    <property type="entry name" value="GLYCOSYLTRANSFERASE"/>
    <property type="match status" value="1"/>
</dbReference>
<dbReference type="Gene3D" id="3.90.550.10">
    <property type="entry name" value="Spore Coat Polysaccharide Biosynthesis Protein SpsA, Chain A"/>
    <property type="match status" value="1"/>
</dbReference>
<dbReference type="EMBL" id="FNQF01000009">
    <property type="protein sequence ID" value="SEA65175.1"/>
    <property type="molecule type" value="Genomic_DNA"/>
</dbReference>
<accession>A0A1H4CXI3</accession>
<dbReference type="PANTHER" id="PTHR36529">
    <property type="entry name" value="SLL1095 PROTEIN"/>
    <property type="match status" value="1"/>
</dbReference>
<proteinExistence type="predicted"/>
<name>A0A1H4CXI3_9FLAO</name>
<dbReference type="InterPro" id="IPR018641">
    <property type="entry name" value="Trfase_1_rSAM/seldom-assoc"/>
</dbReference>
<dbReference type="Pfam" id="PF09837">
    <property type="entry name" value="DUF2064"/>
    <property type="match status" value="1"/>
</dbReference>
<dbReference type="STRING" id="908615.SAMN05421540_10928"/>